<keyword evidence="3" id="KW-0547">Nucleotide-binding</keyword>
<dbReference type="InterPro" id="IPR000873">
    <property type="entry name" value="AMP-dep_synth/lig_dom"/>
</dbReference>
<evidence type="ECO:0000256" key="4">
    <source>
        <dbReference type="ARBA" id="ARBA00022840"/>
    </source>
</evidence>
<sequence length="183" mass="19491">MLRERFSASGMLPDVRKYGCTYLHYVGKALSYVLATPSAPDDGENPLTVAFGNEAAPAEQKAFGERFGCMVIDGYGSTETAIALSPDPSGPSSALGLMGEGIKILNPATGAECPRAKFDPVGRLRNGDEAIGELVNTKDMGLFDGYYKDDAPDRLRDGMYCSGDLVYADGDGYAYFAGRSADR</sequence>
<evidence type="ECO:0000256" key="2">
    <source>
        <dbReference type="ARBA" id="ARBA00022598"/>
    </source>
</evidence>
<evidence type="ECO:0000259" key="5">
    <source>
        <dbReference type="Pfam" id="PF00501"/>
    </source>
</evidence>
<protein>
    <submittedName>
        <fullName evidence="6">AMP-binding protein</fullName>
    </submittedName>
</protein>
<keyword evidence="4" id="KW-0067">ATP-binding</keyword>
<reference evidence="7" key="1">
    <citation type="journal article" date="2019" name="Int. J. Syst. Evol. Microbiol.">
        <title>The Global Catalogue of Microorganisms (GCM) 10K type strain sequencing project: providing services to taxonomists for standard genome sequencing and annotation.</title>
        <authorList>
            <consortium name="The Broad Institute Genomics Platform"/>
            <consortium name="The Broad Institute Genome Sequencing Center for Infectious Disease"/>
            <person name="Wu L."/>
            <person name="Ma J."/>
        </authorList>
    </citation>
    <scope>NUCLEOTIDE SEQUENCE [LARGE SCALE GENOMIC DNA]</scope>
    <source>
        <strain evidence="7">JCM 31696</strain>
    </source>
</reference>
<dbReference type="PANTHER" id="PTHR43107">
    <property type="entry name" value="LONG-CHAIN FATTY ACID TRANSPORT PROTEIN"/>
    <property type="match status" value="1"/>
</dbReference>
<organism evidence="6 7">
    <name type="scientific">Actinomadura adrarensis</name>
    <dbReference type="NCBI Taxonomy" id="1819600"/>
    <lineage>
        <taxon>Bacteria</taxon>
        <taxon>Bacillati</taxon>
        <taxon>Actinomycetota</taxon>
        <taxon>Actinomycetes</taxon>
        <taxon>Streptosporangiales</taxon>
        <taxon>Thermomonosporaceae</taxon>
        <taxon>Actinomadura</taxon>
    </lineage>
</organism>
<dbReference type="InterPro" id="IPR042099">
    <property type="entry name" value="ANL_N_sf"/>
</dbReference>
<feature type="non-terminal residue" evidence="6">
    <location>
        <position position="183"/>
    </location>
</feature>
<dbReference type="Pfam" id="PF00501">
    <property type="entry name" value="AMP-binding"/>
    <property type="match status" value="1"/>
</dbReference>
<keyword evidence="7" id="KW-1185">Reference proteome</keyword>
<gene>
    <name evidence="6" type="ORF">ACFQ07_08075</name>
</gene>
<evidence type="ECO:0000313" key="7">
    <source>
        <dbReference type="Proteomes" id="UP001597083"/>
    </source>
</evidence>
<name>A0ABW3CE10_9ACTN</name>
<evidence type="ECO:0000256" key="3">
    <source>
        <dbReference type="ARBA" id="ARBA00022741"/>
    </source>
</evidence>
<comment type="similarity">
    <text evidence="1">Belongs to the ATP-dependent AMP-binding enzyme family.</text>
</comment>
<evidence type="ECO:0000313" key="6">
    <source>
        <dbReference type="EMBL" id="MFD0852174.1"/>
    </source>
</evidence>
<keyword evidence="2" id="KW-0436">Ligase</keyword>
<proteinExistence type="inferred from homology"/>
<dbReference type="EMBL" id="JBHTIR010001130">
    <property type="protein sequence ID" value="MFD0852174.1"/>
    <property type="molecule type" value="Genomic_DNA"/>
</dbReference>
<feature type="domain" description="AMP-dependent synthetase/ligase" evidence="5">
    <location>
        <begin position="11"/>
        <end position="147"/>
    </location>
</feature>
<accession>A0ABW3CE10</accession>
<comment type="caution">
    <text evidence="6">The sequence shown here is derived from an EMBL/GenBank/DDBJ whole genome shotgun (WGS) entry which is preliminary data.</text>
</comment>
<dbReference type="Gene3D" id="3.40.50.12780">
    <property type="entry name" value="N-terminal domain of ligase-like"/>
    <property type="match status" value="1"/>
</dbReference>
<dbReference type="Proteomes" id="UP001597083">
    <property type="component" value="Unassembled WGS sequence"/>
</dbReference>
<dbReference type="PANTHER" id="PTHR43107:SF15">
    <property type="entry name" value="FATTY ACID TRANSPORT PROTEIN 3, ISOFORM A"/>
    <property type="match status" value="1"/>
</dbReference>
<evidence type="ECO:0000256" key="1">
    <source>
        <dbReference type="ARBA" id="ARBA00006432"/>
    </source>
</evidence>
<dbReference type="SUPFAM" id="SSF56801">
    <property type="entry name" value="Acetyl-CoA synthetase-like"/>
    <property type="match status" value="1"/>
</dbReference>